<feature type="chain" id="PRO_5014808430" evidence="1">
    <location>
        <begin position="21"/>
        <end position="162"/>
    </location>
</feature>
<name>A0A2N7KP07_9VIBR</name>
<evidence type="ECO:0000313" key="3">
    <source>
        <dbReference type="Proteomes" id="UP000235406"/>
    </source>
</evidence>
<feature type="signal peptide" evidence="1">
    <location>
        <begin position="1"/>
        <end position="20"/>
    </location>
</feature>
<comment type="caution">
    <text evidence="2">The sequence shown here is derived from an EMBL/GenBank/DDBJ whole genome shotgun (WGS) entry which is preliminary data.</text>
</comment>
<dbReference type="OrthoDB" id="9970817at2"/>
<evidence type="ECO:0000313" key="2">
    <source>
        <dbReference type="EMBL" id="PMM78444.1"/>
    </source>
</evidence>
<keyword evidence="1" id="KW-0732">Signal</keyword>
<accession>A0A2N7KP07</accession>
<evidence type="ECO:0000256" key="1">
    <source>
        <dbReference type="SAM" id="SignalP"/>
    </source>
</evidence>
<dbReference type="EMBL" id="MCZK01000002">
    <property type="protein sequence ID" value="PMM78444.1"/>
    <property type="molecule type" value="Genomic_DNA"/>
</dbReference>
<dbReference type="RefSeq" id="WP_102433656.1">
    <property type="nucleotide sequence ID" value="NZ_CAWNVI010000002.1"/>
</dbReference>
<dbReference type="AlphaFoldDB" id="A0A2N7KP07"/>
<gene>
    <name evidence="2" type="ORF">BCT49_00075</name>
</gene>
<organism evidence="2 3">
    <name type="scientific">Vibrio lentus</name>
    <dbReference type="NCBI Taxonomy" id="136468"/>
    <lineage>
        <taxon>Bacteria</taxon>
        <taxon>Pseudomonadati</taxon>
        <taxon>Pseudomonadota</taxon>
        <taxon>Gammaproteobacteria</taxon>
        <taxon>Vibrionales</taxon>
        <taxon>Vibrionaceae</taxon>
        <taxon>Vibrio</taxon>
    </lineage>
</organism>
<reference evidence="3" key="1">
    <citation type="submission" date="2016-07" db="EMBL/GenBank/DDBJ databases">
        <title>Nontailed viruses are major unrecognized killers of bacteria in the ocean.</title>
        <authorList>
            <person name="Kauffman K."/>
            <person name="Hussain F."/>
            <person name="Yang J."/>
            <person name="Arevalo P."/>
            <person name="Brown J."/>
            <person name="Cutler M."/>
            <person name="Kelly L."/>
            <person name="Polz M.F."/>
        </authorList>
    </citation>
    <scope>NUCLEOTIDE SEQUENCE [LARGE SCALE GENOMIC DNA]</scope>
    <source>
        <strain evidence="3">10N.261.46.F8</strain>
    </source>
</reference>
<sequence length="162" mass="18039">MKKILLALVVASALSTPTLAQVSDLSDYHWALADSSLPPPNFSLDDVSKEMVEITVQFKGGQFPSSGIFDSRHQGQRRSMYLITKERAFDGGMKEIPNGWSYVLDEINADKVKLSITFTEQEVSETFLFEVVPSDDVQCQSFPFNKEIVQSPRVCLSKARGS</sequence>
<protein>
    <submittedName>
        <fullName evidence="2">Uncharacterized protein</fullName>
    </submittedName>
</protein>
<proteinExistence type="predicted"/>
<dbReference type="Proteomes" id="UP000235406">
    <property type="component" value="Unassembled WGS sequence"/>
</dbReference>